<evidence type="ECO:0000256" key="3">
    <source>
        <dbReference type="ARBA" id="ARBA00022989"/>
    </source>
</evidence>
<evidence type="ECO:0008006" key="8">
    <source>
        <dbReference type="Google" id="ProtNLM"/>
    </source>
</evidence>
<name>A0A232FEZ9_9HYME</name>
<feature type="non-terminal residue" evidence="6">
    <location>
        <position position="1"/>
    </location>
</feature>
<accession>A0A232FEZ9</accession>
<evidence type="ECO:0000256" key="5">
    <source>
        <dbReference type="SAM" id="Phobius"/>
    </source>
</evidence>
<dbReference type="GO" id="GO:0005886">
    <property type="term" value="C:plasma membrane"/>
    <property type="evidence" value="ECO:0007669"/>
    <property type="project" value="TreeGrafter"/>
</dbReference>
<feature type="transmembrane region" description="Helical" evidence="5">
    <location>
        <begin position="457"/>
        <end position="476"/>
    </location>
</feature>
<gene>
    <name evidence="6" type="ORF">TSAR_004995</name>
</gene>
<dbReference type="GO" id="GO:0005385">
    <property type="term" value="F:zinc ion transmembrane transporter activity"/>
    <property type="evidence" value="ECO:0007669"/>
    <property type="project" value="TreeGrafter"/>
</dbReference>
<evidence type="ECO:0000256" key="1">
    <source>
        <dbReference type="ARBA" id="ARBA00004141"/>
    </source>
</evidence>
<evidence type="ECO:0000313" key="6">
    <source>
        <dbReference type="EMBL" id="OXU29265.1"/>
    </source>
</evidence>
<dbReference type="Pfam" id="PF02535">
    <property type="entry name" value="Zip"/>
    <property type="match status" value="1"/>
</dbReference>
<feature type="transmembrane region" description="Helical" evidence="5">
    <location>
        <begin position="429"/>
        <end position="450"/>
    </location>
</feature>
<feature type="non-terminal residue" evidence="6">
    <location>
        <position position="480"/>
    </location>
</feature>
<comment type="subcellular location">
    <subcellularLocation>
        <location evidence="1">Membrane</location>
        <topology evidence="1">Multi-pass membrane protein</topology>
    </subcellularLocation>
</comment>
<dbReference type="PANTHER" id="PTHR11040:SF203">
    <property type="entry name" value="FI18611P1-RELATED"/>
    <property type="match status" value="1"/>
</dbReference>
<dbReference type="InterPro" id="IPR003689">
    <property type="entry name" value="ZIP"/>
</dbReference>
<feature type="transmembrane region" description="Helical" evidence="5">
    <location>
        <begin position="363"/>
        <end position="382"/>
    </location>
</feature>
<feature type="transmembrane region" description="Helical" evidence="5">
    <location>
        <begin position="394"/>
        <end position="417"/>
    </location>
</feature>
<keyword evidence="4 5" id="KW-0472">Membrane</keyword>
<dbReference type="AlphaFoldDB" id="A0A232FEZ9"/>
<dbReference type="PANTHER" id="PTHR11040">
    <property type="entry name" value="ZINC/IRON TRANSPORTER"/>
    <property type="match status" value="1"/>
</dbReference>
<evidence type="ECO:0000256" key="2">
    <source>
        <dbReference type="ARBA" id="ARBA00022692"/>
    </source>
</evidence>
<proteinExistence type="predicted"/>
<organism evidence="6 7">
    <name type="scientific">Trichomalopsis sarcophagae</name>
    <dbReference type="NCBI Taxonomy" id="543379"/>
    <lineage>
        <taxon>Eukaryota</taxon>
        <taxon>Metazoa</taxon>
        <taxon>Ecdysozoa</taxon>
        <taxon>Arthropoda</taxon>
        <taxon>Hexapoda</taxon>
        <taxon>Insecta</taxon>
        <taxon>Pterygota</taxon>
        <taxon>Neoptera</taxon>
        <taxon>Endopterygota</taxon>
        <taxon>Hymenoptera</taxon>
        <taxon>Apocrita</taxon>
        <taxon>Proctotrupomorpha</taxon>
        <taxon>Chalcidoidea</taxon>
        <taxon>Pteromalidae</taxon>
        <taxon>Pteromalinae</taxon>
        <taxon>Trichomalopsis</taxon>
    </lineage>
</organism>
<reference evidence="6 7" key="1">
    <citation type="journal article" date="2017" name="Curr. Biol.">
        <title>The Evolution of Venom by Co-option of Single-Copy Genes.</title>
        <authorList>
            <person name="Martinson E.O."/>
            <person name="Mrinalini"/>
            <person name="Kelkar Y.D."/>
            <person name="Chang C.H."/>
            <person name="Werren J.H."/>
        </authorList>
    </citation>
    <scope>NUCLEOTIDE SEQUENCE [LARGE SCALE GENOMIC DNA]</scope>
    <source>
        <strain evidence="6 7">Alberta</strain>
        <tissue evidence="6">Whole body</tissue>
    </source>
</reference>
<keyword evidence="7" id="KW-1185">Reference proteome</keyword>
<evidence type="ECO:0000256" key="4">
    <source>
        <dbReference type="ARBA" id="ARBA00023136"/>
    </source>
</evidence>
<feature type="transmembrane region" description="Helical" evidence="5">
    <location>
        <begin position="237"/>
        <end position="254"/>
    </location>
</feature>
<evidence type="ECO:0000313" key="7">
    <source>
        <dbReference type="Proteomes" id="UP000215335"/>
    </source>
</evidence>
<dbReference type="Proteomes" id="UP000215335">
    <property type="component" value="Unassembled WGS sequence"/>
</dbReference>
<feature type="transmembrane region" description="Helical" evidence="5">
    <location>
        <begin position="195"/>
        <end position="217"/>
    </location>
</feature>
<dbReference type="OrthoDB" id="448280at2759"/>
<keyword evidence="2 5" id="KW-0812">Transmembrane</keyword>
<feature type="transmembrane region" description="Helical" evidence="5">
    <location>
        <begin position="338"/>
        <end position="357"/>
    </location>
</feature>
<protein>
    <recommendedName>
        <fullName evidence="8">Zinc/iron permease</fullName>
    </recommendedName>
</protein>
<sequence>SRVVLRVASRRSAVAFSRSFSAATISARKNAARANSYEASRRSFFFLFPPPTRRTSSSSRRSRRTDSLSGIHLRERIIHKRAFLPRLLQTFQDPRCLRRIHNDEMHINDKNPEHLMHIIATKAMEAMNDTGAGHDEHDHAAAKEEAVGSVLTAKTVTMVTLCLVSICMGIIPMQIAKCFNIVSTNQVVNPRSFKYVSVLLGFGGGVLFSTTFLHMLPEVEEGVEHLMEEGVFPHLDFSLAKVFCCTGFFIMYLIEEIVHAHLKHRHPKRASTDAASKTSSNVNIYSTESIDSYGSVAATPKWKGHGGHRHEETCEIGHTHLDIIEDCDSFHDGAIRGLLIVLGLSVHELFEGLAIGLESSAQYVWYMFGAVAAHKFIIAFCIGVELTTSRTRAILSYVYVCMFAVVSPLGIGIGMILVGGNSAAASGPAAVALQGLASGTLLYVVFFEILHKHRDGLFQYLSIILGFLVMFGLQVLSEYT</sequence>
<comment type="caution">
    <text evidence="6">The sequence shown here is derived from an EMBL/GenBank/DDBJ whole genome shotgun (WGS) entry which is preliminary data.</text>
</comment>
<dbReference type="EMBL" id="NNAY01000318">
    <property type="protein sequence ID" value="OXU29265.1"/>
    <property type="molecule type" value="Genomic_DNA"/>
</dbReference>
<keyword evidence="3 5" id="KW-1133">Transmembrane helix</keyword>
<dbReference type="STRING" id="543379.A0A232FEZ9"/>